<proteinExistence type="predicted"/>
<gene>
    <name evidence="2" type="ORF">NEOLEDRAFT_1150462</name>
</gene>
<protein>
    <submittedName>
        <fullName evidence="2">Uncharacterized protein</fullName>
    </submittedName>
</protein>
<reference evidence="2 3" key="1">
    <citation type="journal article" date="2016" name="Mol. Biol. Evol.">
        <title>Comparative Genomics of Early-Diverging Mushroom-Forming Fungi Provides Insights into the Origins of Lignocellulose Decay Capabilities.</title>
        <authorList>
            <person name="Nagy L.G."/>
            <person name="Riley R."/>
            <person name="Tritt A."/>
            <person name="Adam C."/>
            <person name="Daum C."/>
            <person name="Floudas D."/>
            <person name="Sun H."/>
            <person name="Yadav J.S."/>
            <person name="Pangilinan J."/>
            <person name="Larsson K.H."/>
            <person name="Matsuura K."/>
            <person name="Barry K."/>
            <person name="Labutti K."/>
            <person name="Kuo R."/>
            <person name="Ohm R.A."/>
            <person name="Bhattacharya S.S."/>
            <person name="Shirouzu T."/>
            <person name="Yoshinaga Y."/>
            <person name="Martin F.M."/>
            <person name="Grigoriev I.V."/>
            <person name="Hibbett D.S."/>
        </authorList>
    </citation>
    <scope>NUCLEOTIDE SEQUENCE [LARGE SCALE GENOMIC DNA]</scope>
    <source>
        <strain evidence="2 3">HHB14362 ss-1</strain>
    </source>
</reference>
<dbReference type="AlphaFoldDB" id="A0A165Q065"/>
<keyword evidence="3" id="KW-1185">Reference proteome</keyword>
<dbReference type="EMBL" id="KV425603">
    <property type="protein sequence ID" value="KZT21731.1"/>
    <property type="molecule type" value="Genomic_DNA"/>
</dbReference>
<evidence type="ECO:0000313" key="3">
    <source>
        <dbReference type="Proteomes" id="UP000076761"/>
    </source>
</evidence>
<sequence length="346" mass="36721">MPSEEKPMSSIRMAKQKAITCPVEKKRVPSRPTTGANNEPNPPRPSSSSHPAATQEPLVAHFTPASHLPLEHASQLVVRTMAEPLSFDDEILDRSPYATSKLLLSDEDADYMDLESSPTPIWIQNPPDLINAALRAAGALPPTSVLPWTTNHPLVLRPVQPHPVHATASAPSYASVTVGEPAPLPPMILPPALPPAVQSELLTNPKMDHEMTVHSALMVNRKQLFNGPHIPKTKLSQPLTEQMTHQPAVQPPATAHTTSLNTPATVVIIPATVAAALAATTIALATTSATAANITATVPAITTPAPTPIPADPITPVDPQVAAFLNFVEEDLQAINAHTAPQDAYR</sequence>
<feature type="region of interest" description="Disordered" evidence="1">
    <location>
        <begin position="1"/>
        <end position="54"/>
    </location>
</feature>
<dbReference type="InParanoid" id="A0A165Q065"/>
<evidence type="ECO:0000256" key="1">
    <source>
        <dbReference type="SAM" id="MobiDB-lite"/>
    </source>
</evidence>
<dbReference type="Proteomes" id="UP000076761">
    <property type="component" value="Unassembled WGS sequence"/>
</dbReference>
<name>A0A165Q065_9AGAM</name>
<evidence type="ECO:0000313" key="2">
    <source>
        <dbReference type="EMBL" id="KZT21731.1"/>
    </source>
</evidence>
<organism evidence="2 3">
    <name type="scientific">Neolentinus lepideus HHB14362 ss-1</name>
    <dbReference type="NCBI Taxonomy" id="1314782"/>
    <lineage>
        <taxon>Eukaryota</taxon>
        <taxon>Fungi</taxon>
        <taxon>Dikarya</taxon>
        <taxon>Basidiomycota</taxon>
        <taxon>Agaricomycotina</taxon>
        <taxon>Agaricomycetes</taxon>
        <taxon>Gloeophyllales</taxon>
        <taxon>Gloeophyllaceae</taxon>
        <taxon>Neolentinus</taxon>
    </lineage>
</organism>
<accession>A0A165Q065</accession>